<feature type="signal peptide" evidence="1">
    <location>
        <begin position="1"/>
        <end position="22"/>
    </location>
</feature>
<reference evidence="2 3" key="1">
    <citation type="journal article" date="2023" name="Ecotoxicol. Environ. Saf.">
        <title>Mercury remediation potential of mercury-resistant strain Rheinheimera metallidurans sp. nov. isolated from a municipal waste dumping site.</title>
        <authorList>
            <person name="Yadav V."/>
            <person name="Manjhi A."/>
            <person name="Vadakedath N."/>
        </authorList>
    </citation>
    <scope>NUCLEOTIDE SEQUENCE [LARGE SCALE GENOMIC DNA]</scope>
    <source>
        <strain evidence="2 3">E-49</strain>
    </source>
</reference>
<dbReference type="Gene3D" id="2.130.10.10">
    <property type="entry name" value="YVTN repeat-like/Quinoprotein amine dehydrogenase"/>
    <property type="match status" value="2"/>
</dbReference>
<protein>
    <recommendedName>
        <fullName evidence="4">Photosynthesis system II assembly factor Ycf48/Hcf136-like domain-containing protein</fullName>
    </recommendedName>
</protein>
<name>A0ABU8CAA1_9GAMM</name>
<dbReference type="EMBL" id="JALAAR010000017">
    <property type="protein sequence ID" value="MEH8018915.1"/>
    <property type="molecule type" value="Genomic_DNA"/>
</dbReference>
<dbReference type="SUPFAM" id="SSF110296">
    <property type="entry name" value="Oligoxyloglucan reducing end-specific cellobiohydrolase"/>
    <property type="match status" value="1"/>
</dbReference>
<proteinExistence type="predicted"/>
<dbReference type="InterPro" id="IPR015943">
    <property type="entry name" value="WD40/YVTN_repeat-like_dom_sf"/>
</dbReference>
<evidence type="ECO:0008006" key="4">
    <source>
        <dbReference type="Google" id="ProtNLM"/>
    </source>
</evidence>
<accession>A0ABU8CAA1</accession>
<keyword evidence="1" id="KW-0732">Signal</keyword>
<dbReference type="PROSITE" id="PS51257">
    <property type="entry name" value="PROKAR_LIPOPROTEIN"/>
    <property type="match status" value="1"/>
</dbReference>
<feature type="chain" id="PRO_5045726973" description="Photosynthesis system II assembly factor Ycf48/Hcf136-like domain-containing protein" evidence="1">
    <location>
        <begin position="23"/>
        <end position="359"/>
    </location>
</feature>
<organism evidence="2 3">
    <name type="scientific">Rheinheimera muenzenbergensis</name>
    <dbReference type="NCBI Taxonomy" id="1193628"/>
    <lineage>
        <taxon>Bacteria</taxon>
        <taxon>Pseudomonadati</taxon>
        <taxon>Pseudomonadota</taxon>
        <taxon>Gammaproteobacteria</taxon>
        <taxon>Chromatiales</taxon>
        <taxon>Chromatiaceae</taxon>
        <taxon>Rheinheimera</taxon>
    </lineage>
</organism>
<evidence type="ECO:0000313" key="3">
    <source>
        <dbReference type="Proteomes" id="UP001375382"/>
    </source>
</evidence>
<evidence type="ECO:0000256" key="1">
    <source>
        <dbReference type="SAM" id="SignalP"/>
    </source>
</evidence>
<dbReference type="RefSeq" id="WP_335737311.1">
    <property type="nucleotide sequence ID" value="NZ_JALAAR010000017.1"/>
</dbReference>
<sequence length="359" mass="39248">MWRCVVVCCFTLLAGCGSERQAASVPTPTPTPPPAAFSFQHQGLTGITATRLYQQHGLLFAVSTDGLYISSGDGSWQSAGLQGFDLEDVVAISEQHFIAATYQQDSDGFRRHVLFESYNGGADWVEVKHQFGLHGETEAIYALLYDSNTQRLYATGTEALAYSTDLGISWQLLHGSWQGFGQAKSALAFNSSNNDIWFGGQGGIENPVLLQVAVKDGSAKLHLNLMPAPSSIYGVRFAPDNANSVYVSGEGGVVHSSDNGASWRTLLGDKNYRFYFDIAIDPARPQHIYTAGWNKQFDEPQPLIIEWSDNGGAAWQQYQYPAPASFFGGVRSMLLVQEQGRNVLYLGLWKGGIMRVVPN</sequence>
<dbReference type="Proteomes" id="UP001375382">
    <property type="component" value="Unassembled WGS sequence"/>
</dbReference>
<keyword evidence="3" id="KW-1185">Reference proteome</keyword>
<gene>
    <name evidence="2" type="ORF">MN202_16855</name>
</gene>
<comment type="caution">
    <text evidence="2">The sequence shown here is derived from an EMBL/GenBank/DDBJ whole genome shotgun (WGS) entry which is preliminary data.</text>
</comment>
<evidence type="ECO:0000313" key="2">
    <source>
        <dbReference type="EMBL" id="MEH8018915.1"/>
    </source>
</evidence>